<evidence type="ECO:0000313" key="2">
    <source>
        <dbReference type="Proteomes" id="UP000215335"/>
    </source>
</evidence>
<evidence type="ECO:0000313" key="1">
    <source>
        <dbReference type="EMBL" id="OXU23112.1"/>
    </source>
</evidence>
<organism evidence="1 2">
    <name type="scientific">Trichomalopsis sarcophagae</name>
    <dbReference type="NCBI Taxonomy" id="543379"/>
    <lineage>
        <taxon>Eukaryota</taxon>
        <taxon>Metazoa</taxon>
        <taxon>Ecdysozoa</taxon>
        <taxon>Arthropoda</taxon>
        <taxon>Hexapoda</taxon>
        <taxon>Insecta</taxon>
        <taxon>Pterygota</taxon>
        <taxon>Neoptera</taxon>
        <taxon>Endopterygota</taxon>
        <taxon>Hymenoptera</taxon>
        <taxon>Apocrita</taxon>
        <taxon>Proctotrupomorpha</taxon>
        <taxon>Chalcidoidea</taxon>
        <taxon>Pteromalidae</taxon>
        <taxon>Pteromalinae</taxon>
        <taxon>Trichomalopsis</taxon>
    </lineage>
</organism>
<protein>
    <submittedName>
        <fullName evidence="1">Uncharacterized protein</fullName>
    </submittedName>
</protein>
<reference evidence="1 2" key="1">
    <citation type="journal article" date="2017" name="Curr. Biol.">
        <title>The Evolution of Venom by Co-option of Single-Copy Genes.</title>
        <authorList>
            <person name="Martinson E.O."/>
            <person name="Mrinalini"/>
            <person name="Kelkar Y.D."/>
            <person name="Chang C.H."/>
            <person name="Werren J.H."/>
        </authorList>
    </citation>
    <scope>NUCLEOTIDE SEQUENCE [LARGE SCALE GENOMIC DNA]</scope>
    <source>
        <strain evidence="1 2">Alberta</strain>
        <tissue evidence="1">Whole body</tissue>
    </source>
</reference>
<accession>A0A232EXM8</accession>
<dbReference type="EMBL" id="NNAY01001724">
    <property type="protein sequence ID" value="OXU23112.1"/>
    <property type="molecule type" value="Genomic_DNA"/>
</dbReference>
<proteinExistence type="predicted"/>
<dbReference type="Proteomes" id="UP000215335">
    <property type="component" value="Unassembled WGS sequence"/>
</dbReference>
<comment type="caution">
    <text evidence="1">The sequence shown here is derived from an EMBL/GenBank/DDBJ whole genome shotgun (WGS) entry which is preliminary data.</text>
</comment>
<dbReference type="AlphaFoldDB" id="A0A232EXM8"/>
<gene>
    <name evidence="1" type="ORF">TSAR_006636</name>
</gene>
<keyword evidence="2" id="KW-1185">Reference proteome</keyword>
<sequence length="56" mass="6627">MKIRAKIVNHVNENWEYFEPFTVGDKSLKIIIAFVRVYSGEFQGVKIKDKYDIGKY</sequence>
<name>A0A232EXM8_9HYME</name>